<feature type="modified residue" description="N6-lipoyllysine" evidence="3">
    <location>
        <position position="65"/>
    </location>
</feature>
<organism evidence="5 6">
    <name type="scientific">Halomonas salifodinae</name>
    <dbReference type="NCBI Taxonomy" id="438745"/>
    <lineage>
        <taxon>Bacteria</taxon>
        <taxon>Pseudomonadati</taxon>
        <taxon>Pseudomonadota</taxon>
        <taxon>Gammaproteobacteria</taxon>
        <taxon>Oceanospirillales</taxon>
        <taxon>Halomonadaceae</taxon>
        <taxon>Halomonas</taxon>
    </lineage>
</organism>
<dbReference type="InterPro" id="IPR033753">
    <property type="entry name" value="GCV_H/Fam206"/>
</dbReference>
<dbReference type="Pfam" id="PF01597">
    <property type="entry name" value="GCV_H"/>
    <property type="match status" value="1"/>
</dbReference>
<dbReference type="PANTHER" id="PTHR11715">
    <property type="entry name" value="GLYCINE CLEAVAGE SYSTEM H PROTEIN"/>
    <property type="match status" value="1"/>
</dbReference>
<dbReference type="InterPro" id="IPR017453">
    <property type="entry name" value="GCV_H_sub"/>
</dbReference>
<comment type="subunit">
    <text evidence="3">The glycine cleavage system is composed of four proteins: P, T, L and H.</text>
</comment>
<gene>
    <name evidence="3 5" type="primary">gcvH</name>
    <name evidence="5" type="ORF">ACFQH5_10995</name>
</gene>
<reference evidence="6" key="1">
    <citation type="journal article" date="2019" name="Int. J. Syst. Evol. Microbiol.">
        <title>The Global Catalogue of Microorganisms (GCM) 10K type strain sequencing project: providing services to taxonomists for standard genome sequencing and annotation.</title>
        <authorList>
            <consortium name="The Broad Institute Genomics Platform"/>
            <consortium name="The Broad Institute Genome Sequencing Center for Infectious Disease"/>
            <person name="Wu L."/>
            <person name="Ma J."/>
        </authorList>
    </citation>
    <scope>NUCLEOTIDE SEQUENCE [LARGE SCALE GENOMIC DNA]</scope>
    <source>
        <strain evidence="6">CGMCC 1.13666</strain>
    </source>
</reference>
<dbReference type="InterPro" id="IPR000089">
    <property type="entry name" value="Biotin_lipoyl"/>
</dbReference>
<evidence type="ECO:0000256" key="2">
    <source>
        <dbReference type="ARBA" id="ARBA00022823"/>
    </source>
</evidence>
<dbReference type="InterPro" id="IPR002930">
    <property type="entry name" value="GCV_H"/>
</dbReference>
<dbReference type="NCBIfam" id="TIGR00527">
    <property type="entry name" value="gcvH"/>
    <property type="match status" value="1"/>
</dbReference>
<dbReference type="RefSeq" id="WP_346062491.1">
    <property type="nucleotide sequence ID" value="NZ_BAAADR010000010.1"/>
</dbReference>
<dbReference type="InterPro" id="IPR011053">
    <property type="entry name" value="Single_hybrid_motif"/>
</dbReference>
<protein>
    <recommendedName>
        <fullName evidence="3">Glycine cleavage system H protein</fullName>
    </recommendedName>
</protein>
<dbReference type="CDD" id="cd06848">
    <property type="entry name" value="GCS_H"/>
    <property type="match status" value="1"/>
</dbReference>
<dbReference type="EMBL" id="JBHSZP010000016">
    <property type="protein sequence ID" value="MFC7090071.1"/>
    <property type="molecule type" value="Genomic_DNA"/>
</dbReference>
<evidence type="ECO:0000313" key="6">
    <source>
        <dbReference type="Proteomes" id="UP001596411"/>
    </source>
</evidence>
<feature type="domain" description="Lipoyl-binding" evidence="4">
    <location>
        <begin position="24"/>
        <end position="106"/>
    </location>
</feature>
<evidence type="ECO:0000256" key="3">
    <source>
        <dbReference type="HAMAP-Rule" id="MF_00272"/>
    </source>
</evidence>
<comment type="function">
    <text evidence="3">The glycine cleavage system catalyzes the degradation of glycine. The H protein shuttles the methylamine group of glycine from the P protein to the T protein.</text>
</comment>
<accession>A0ABW2F0X4</accession>
<comment type="caution">
    <text evidence="5">The sequence shown here is derived from an EMBL/GenBank/DDBJ whole genome shotgun (WGS) entry which is preliminary data.</text>
</comment>
<comment type="cofactor">
    <cofactor evidence="3">
        <name>(R)-lipoate</name>
        <dbReference type="ChEBI" id="CHEBI:83088"/>
    </cofactor>
    <text evidence="3">Binds 1 lipoyl cofactor covalently.</text>
</comment>
<dbReference type="PROSITE" id="PS00189">
    <property type="entry name" value="LIPOYL"/>
    <property type="match status" value="1"/>
</dbReference>
<dbReference type="HAMAP" id="MF_00272">
    <property type="entry name" value="GcvH"/>
    <property type="match status" value="1"/>
</dbReference>
<dbReference type="Gene3D" id="2.40.50.100">
    <property type="match status" value="1"/>
</dbReference>
<dbReference type="PANTHER" id="PTHR11715:SF3">
    <property type="entry name" value="GLYCINE CLEAVAGE SYSTEM H PROTEIN-RELATED"/>
    <property type="match status" value="1"/>
</dbReference>
<dbReference type="NCBIfam" id="NF002270">
    <property type="entry name" value="PRK01202.1"/>
    <property type="match status" value="1"/>
</dbReference>
<name>A0ABW2F0X4_9GAMM</name>
<evidence type="ECO:0000256" key="1">
    <source>
        <dbReference type="ARBA" id="ARBA00009249"/>
    </source>
</evidence>
<dbReference type="Proteomes" id="UP001596411">
    <property type="component" value="Unassembled WGS sequence"/>
</dbReference>
<proteinExistence type="inferred from homology"/>
<dbReference type="InterPro" id="IPR003016">
    <property type="entry name" value="2-oxoA_DH_lipoyl-BS"/>
</dbReference>
<dbReference type="PROSITE" id="PS50968">
    <property type="entry name" value="BIOTINYL_LIPOYL"/>
    <property type="match status" value="1"/>
</dbReference>
<keyword evidence="2 3" id="KW-0450">Lipoyl</keyword>
<keyword evidence="6" id="KW-1185">Reference proteome</keyword>
<sequence length="129" mass="13629">MSNIPANLRYTDSHEWVLDNGDGTVTLGITDHAQQALGDVVFVELPEVGRGLDAGEEFGVIESVKAASDLYAPLAGEVIEANEALEDAPETVNESPYEDGWIAKLKLADAGALEGLLDAEAYAKLADAE</sequence>
<dbReference type="SUPFAM" id="SSF51230">
    <property type="entry name" value="Single hybrid motif"/>
    <property type="match status" value="1"/>
</dbReference>
<evidence type="ECO:0000313" key="5">
    <source>
        <dbReference type="EMBL" id="MFC7090071.1"/>
    </source>
</evidence>
<evidence type="ECO:0000259" key="4">
    <source>
        <dbReference type="PROSITE" id="PS50968"/>
    </source>
</evidence>
<comment type="similarity">
    <text evidence="1 3">Belongs to the GcvH family.</text>
</comment>